<dbReference type="EMBL" id="JANDBD010000001">
    <property type="protein sequence ID" value="MCP9270604.1"/>
    <property type="molecule type" value="Genomic_DNA"/>
</dbReference>
<feature type="region of interest" description="Disordered" evidence="1">
    <location>
        <begin position="30"/>
        <end position="61"/>
    </location>
</feature>
<dbReference type="Proteomes" id="UP001651690">
    <property type="component" value="Unassembled WGS sequence"/>
</dbReference>
<dbReference type="RefSeq" id="WP_255057582.1">
    <property type="nucleotide sequence ID" value="NZ_JANDBD010000001.1"/>
</dbReference>
<sequence>MDDLTLACGPGNQMIEDTDWTTRRRPDGRFAWIDPTTGQPRVNNLHHPERLLLKPSDDDPF</sequence>
<gene>
    <name evidence="2" type="ORF">NM203_00235</name>
</gene>
<evidence type="ECO:0000313" key="2">
    <source>
        <dbReference type="EMBL" id="MCP9270604.1"/>
    </source>
</evidence>
<keyword evidence="3" id="KW-1185">Reference proteome</keyword>
<protein>
    <recommendedName>
        <fullName evidence="4">HNH endonuclease</fullName>
    </recommendedName>
</protein>
<evidence type="ECO:0008006" key="4">
    <source>
        <dbReference type="Google" id="ProtNLM"/>
    </source>
</evidence>
<name>A0ABT1LUM2_9MYCO</name>
<evidence type="ECO:0000313" key="3">
    <source>
        <dbReference type="Proteomes" id="UP001651690"/>
    </source>
</evidence>
<feature type="compositionally biased region" description="Basic and acidic residues" evidence="1">
    <location>
        <begin position="46"/>
        <end position="61"/>
    </location>
</feature>
<organism evidence="2 3">
    <name type="scientific">Mycolicibacterium arenosum</name>
    <dbReference type="NCBI Taxonomy" id="2952157"/>
    <lineage>
        <taxon>Bacteria</taxon>
        <taxon>Bacillati</taxon>
        <taxon>Actinomycetota</taxon>
        <taxon>Actinomycetes</taxon>
        <taxon>Mycobacteriales</taxon>
        <taxon>Mycobacteriaceae</taxon>
        <taxon>Mycolicibacterium</taxon>
    </lineage>
</organism>
<reference evidence="2 3" key="1">
    <citation type="submission" date="2022-06" db="EMBL/GenBank/DDBJ databases">
        <title>Mycolicibacterium sp. CAU 1645 isolated from seawater.</title>
        <authorList>
            <person name="Kim W."/>
        </authorList>
    </citation>
    <scope>NUCLEOTIDE SEQUENCE [LARGE SCALE GENOMIC DNA]</scope>
    <source>
        <strain evidence="2 3">CAU 1645</strain>
    </source>
</reference>
<comment type="caution">
    <text evidence="2">The sequence shown here is derived from an EMBL/GenBank/DDBJ whole genome shotgun (WGS) entry which is preliminary data.</text>
</comment>
<proteinExistence type="predicted"/>
<evidence type="ECO:0000256" key="1">
    <source>
        <dbReference type="SAM" id="MobiDB-lite"/>
    </source>
</evidence>
<accession>A0ABT1LUM2</accession>